<keyword evidence="1" id="KW-0732">Signal</keyword>
<dbReference type="EMBL" id="KQ030508">
    <property type="protein sequence ID" value="KJZ77137.1"/>
    <property type="molecule type" value="Genomic_DNA"/>
</dbReference>
<evidence type="ECO:0000313" key="3">
    <source>
        <dbReference type="Proteomes" id="UP000054481"/>
    </source>
</evidence>
<protein>
    <recommendedName>
        <fullName evidence="4">Extracellular membrane protein CFEM domain-containing protein</fullName>
    </recommendedName>
</protein>
<evidence type="ECO:0008006" key="4">
    <source>
        <dbReference type="Google" id="ProtNLM"/>
    </source>
</evidence>
<name>A0A0F8A2N8_9HYPO</name>
<accession>A0A0F8A2N8</accession>
<proteinExistence type="predicted"/>
<sequence>MKFSTILLAAFVGIASAADTPTPKNDLSCPLMCVRNAIVLSNNAFGATSRALCRIISKDESMDKCLAKCTEYSMSGGGSTRRLHTAIRRWVC</sequence>
<dbReference type="AlphaFoldDB" id="A0A0F8A2N8"/>
<feature type="chain" id="PRO_5002526404" description="Extracellular membrane protein CFEM domain-containing protein" evidence="1">
    <location>
        <begin position="18"/>
        <end position="92"/>
    </location>
</feature>
<gene>
    <name evidence="2" type="ORF">HIM_03458</name>
</gene>
<keyword evidence="3" id="KW-1185">Reference proteome</keyword>
<evidence type="ECO:0000313" key="2">
    <source>
        <dbReference type="EMBL" id="KJZ77137.1"/>
    </source>
</evidence>
<organism evidence="2 3">
    <name type="scientific">Hirsutella minnesotensis 3608</name>
    <dbReference type="NCBI Taxonomy" id="1043627"/>
    <lineage>
        <taxon>Eukaryota</taxon>
        <taxon>Fungi</taxon>
        <taxon>Dikarya</taxon>
        <taxon>Ascomycota</taxon>
        <taxon>Pezizomycotina</taxon>
        <taxon>Sordariomycetes</taxon>
        <taxon>Hypocreomycetidae</taxon>
        <taxon>Hypocreales</taxon>
        <taxon>Ophiocordycipitaceae</taxon>
        <taxon>Hirsutella</taxon>
    </lineage>
</organism>
<dbReference type="Proteomes" id="UP000054481">
    <property type="component" value="Unassembled WGS sequence"/>
</dbReference>
<feature type="signal peptide" evidence="1">
    <location>
        <begin position="1"/>
        <end position="17"/>
    </location>
</feature>
<reference evidence="2 3" key="1">
    <citation type="journal article" date="2014" name="Genome Biol. Evol.">
        <title>Comparative genomics and transcriptomics analyses reveal divergent lifestyle features of nematode endoparasitic fungus Hirsutella minnesotensis.</title>
        <authorList>
            <person name="Lai Y."/>
            <person name="Liu K."/>
            <person name="Zhang X."/>
            <person name="Zhang X."/>
            <person name="Li K."/>
            <person name="Wang N."/>
            <person name="Shu C."/>
            <person name="Wu Y."/>
            <person name="Wang C."/>
            <person name="Bushley K.E."/>
            <person name="Xiang M."/>
            <person name="Liu X."/>
        </authorList>
    </citation>
    <scope>NUCLEOTIDE SEQUENCE [LARGE SCALE GENOMIC DNA]</scope>
    <source>
        <strain evidence="2 3">3608</strain>
    </source>
</reference>
<evidence type="ECO:0000256" key="1">
    <source>
        <dbReference type="SAM" id="SignalP"/>
    </source>
</evidence>